<comment type="subcellular location">
    <subcellularLocation>
        <location evidence="1">Membrane</location>
        <topology evidence="1">Multi-pass membrane protein</topology>
    </subcellularLocation>
</comment>
<feature type="domain" description="FAD-binding FR-type" evidence="10">
    <location>
        <begin position="260"/>
        <end position="428"/>
    </location>
</feature>
<feature type="transmembrane region" description="Helical" evidence="9">
    <location>
        <begin position="576"/>
        <end position="603"/>
    </location>
</feature>
<dbReference type="PRINTS" id="PR00466">
    <property type="entry name" value="GP91PHOX"/>
</dbReference>
<dbReference type="PANTHER" id="PTHR11972:SF69">
    <property type="entry name" value="FERRIC REDUCTION OXIDASE 6-RELATED"/>
    <property type="match status" value="1"/>
</dbReference>
<keyword evidence="2" id="KW-0285">Flavoprotein</keyword>
<accession>A0A7I8IQP3</accession>
<proteinExistence type="predicted"/>
<evidence type="ECO:0000313" key="12">
    <source>
        <dbReference type="Proteomes" id="UP001189122"/>
    </source>
</evidence>
<feature type="transmembrane region" description="Helical" evidence="9">
    <location>
        <begin position="265"/>
        <end position="287"/>
    </location>
</feature>
<dbReference type="EMBL" id="LR743592">
    <property type="protein sequence ID" value="CAA2620499.1"/>
    <property type="molecule type" value="Genomic_DNA"/>
</dbReference>
<dbReference type="InterPro" id="IPR050369">
    <property type="entry name" value="RBOH/FRE"/>
</dbReference>
<feature type="transmembrane region" description="Helical" evidence="9">
    <location>
        <begin position="307"/>
        <end position="324"/>
    </location>
</feature>
<dbReference type="PROSITE" id="PS51384">
    <property type="entry name" value="FAD_FR"/>
    <property type="match status" value="1"/>
</dbReference>
<dbReference type="Pfam" id="PF08030">
    <property type="entry name" value="NAD_binding_6"/>
    <property type="match status" value="1"/>
</dbReference>
<reference evidence="11 12" key="1">
    <citation type="submission" date="2019-12" db="EMBL/GenBank/DDBJ databases">
        <authorList>
            <person name="Scholz U."/>
            <person name="Mascher M."/>
            <person name="Fiebig A."/>
        </authorList>
    </citation>
    <scope>NUCLEOTIDE SEQUENCE</scope>
</reference>
<dbReference type="InterPro" id="IPR013112">
    <property type="entry name" value="FAD-bd_8"/>
</dbReference>
<dbReference type="CDD" id="cd06186">
    <property type="entry name" value="NOX_Duox_like_FAD_NADP"/>
    <property type="match status" value="1"/>
</dbReference>
<dbReference type="Proteomes" id="UP001189122">
    <property type="component" value="Unassembled WGS sequence"/>
</dbReference>
<feature type="region of interest" description="Disordered" evidence="8">
    <location>
        <begin position="1"/>
        <end position="24"/>
    </location>
</feature>
<keyword evidence="3 9" id="KW-0812">Transmembrane</keyword>
<feature type="transmembrane region" description="Helical" evidence="9">
    <location>
        <begin position="34"/>
        <end position="54"/>
    </location>
</feature>
<evidence type="ECO:0000256" key="9">
    <source>
        <dbReference type="SAM" id="Phobius"/>
    </source>
</evidence>
<name>A0A7I8IQP3_SPIIN</name>
<evidence type="ECO:0000256" key="2">
    <source>
        <dbReference type="ARBA" id="ARBA00022630"/>
    </source>
</evidence>
<feature type="transmembrane region" description="Helical" evidence="9">
    <location>
        <begin position="435"/>
        <end position="455"/>
    </location>
</feature>
<evidence type="ECO:0000256" key="6">
    <source>
        <dbReference type="ARBA" id="ARBA00023002"/>
    </source>
</evidence>
<evidence type="ECO:0000256" key="8">
    <source>
        <dbReference type="SAM" id="MobiDB-lite"/>
    </source>
</evidence>
<evidence type="ECO:0000313" key="11">
    <source>
        <dbReference type="EMBL" id="CAA2620499.1"/>
    </source>
</evidence>
<keyword evidence="7 9" id="KW-0472">Membrane</keyword>
<dbReference type="GO" id="GO:0000293">
    <property type="term" value="F:ferric-chelate reductase activity"/>
    <property type="evidence" value="ECO:0007669"/>
    <property type="project" value="TreeGrafter"/>
</dbReference>
<feature type="transmembrane region" description="Helical" evidence="9">
    <location>
        <begin position="229"/>
        <end position="253"/>
    </location>
</feature>
<evidence type="ECO:0000256" key="1">
    <source>
        <dbReference type="ARBA" id="ARBA00004141"/>
    </source>
</evidence>
<dbReference type="Pfam" id="PF08022">
    <property type="entry name" value="FAD_binding_8"/>
    <property type="match status" value="1"/>
</dbReference>
<keyword evidence="12" id="KW-1185">Reference proteome</keyword>
<dbReference type="SFLD" id="SFLDG01168">
    <property type="entry name" value="Ferric_reductase_subgroup_(FRE"/>
    <property type="match status" value="1"/>
</dbReference>
<dbReference type="GO" id="GO:0005886">
    <property type="term" value="C:plasma membrane"/>
    <property type="evidence" value="ECO:0007669"/>
    <property type="project" value="TreeGrafter"/>
</dbReference>
<dbReference type="Gene3D" id="3.40.50.80">
    <property type="entry name" value="Nucleotide-binding domain of ferredoxin-NADP reductase (FNR) module"/>
    <property type="match status" value="1"/>
</dbReference>
<organism evidence="11">
    <name type="scientific">Spirodela intermedia</name>
    <name type="common">Intermediate duckweed</name>
    <dbReference type="NCBI Taxonomy" id="51605"/>
    <lineage>
        <taxon>Eukaryota</taxon>
        <taxon>Viridiplantae</taxon>
        <taxon>Streptophyta</taxon>
        <taxon>Embryophyta</taxon>
        <taxon>Tracheophyta</taxon>
        <taxon>Spermatophyta</taxon>
        <taxon>Magnoliopsida</taxon>
        <taxon>Liliopsida</taxon>
        <taxon>Araceae</taxon>
        <taxon>Lemnoideae</taxon>
        <taxon>Spirodela</taxon>
    </lineage>
</organism>
<evidence type="ECO:0000256" key="5">
    <source>
        <dbReference type="ARBA" id="ARBA00022989"/>
    </source>
</evidence>
<dbReference type="SUPFAM" id="SSF52343">
    <property type="entry name" value="Ferredoxin reductase-like, C-terminal NADP-linked domain"/>
    <property type="match status" value="1"/>
</dbReference>
<dbReference type="PANTHER" id="PTHR11972">
    <property type="entry name" value="NADPH OXIDASE"/>
    <property type="match status" value="1"/>
</dbReference>
<gene>
    <name evidence="11" type="ORF">SI7747_05006668</name>
</gene>
<feature type="transmembrane region" description="Helical" evidence="9">
    <location>
        <begin position="146"/>
        <end position="173"/>
    </location>
</feature>
<dbReference type="InterPro" id="IPR017927">
    <property type="entry name" value="FAD-bd_FR_type"/>
</dbReference>
<dbReference type="Pfam" id="PF01794">
    <property type="entry name" value="Ferric_reduct"/>
    <property type="match status" value="1"/>
</dbReference>
<dbReference type="AlphaFoldDB" id="A0A7I8IQP3"/>
<evidence type="ECO:0000259" key="10">
    <source>
        <dbReference type="PROSITE" id="PS51384"/>
    </source>
</evidence>
<evidence type="ECO:0000256" key="4">
    <source>
        <dbReference type="ARBA" id="ARBA00022827"/>
    </source>
</evidence>
<keyword evidence="4" id="KW-0274">FAD</keyword>
<sequence>MADVPAAQPLLLSSPTEGPPRSKSPRLLVSVGRWGIKVLMWVILLAWLGLIFFLPTDSAWRRFGVLVRDRRNCFRLDGQRVPSHERPILVVALLAYIYVVSFSEEHHHHTQLSIFSSKVAISMNRRAPRFPRLKLWTFPVLLDGPFGVVSAAELIGIVLFTAYVLSGISAYTMKISSLEKKESSFILELLGLGMAFIGMCCTSFLFLPVARGSILLRLIDIPFEHATRYHVWLGNLTMMLFTLHGVGFIASWALQGVLLDKLLEWRSVGVANLAGVISLLAGLLMSVTSLHPVRKRYFELFFYTHQLYFVFVIFLAMHVGDFIFIDRFLRFCQSRATVNLISASCLPVGLWSLKYNALSFIFLQVRELSWLQWHPFSVSSSPLDGKTHLAVLVKVLGGWTEKLRGSSSFKVSRITASVEGPYGHEVAYHLMYENLILVAGGIGISPFLAVLSDILHRVEQKRPCLPKNILIIWAVKSSRELSLLSVVDSQNICPSFSSKLNLDIQAYVTQESQPSLGHENGLFLSSGHVQWRPDVELGRHREYFWAGAYYAASLAGFIVSFALLQKFYTIPFGVTAWWYKGFLFLTCMVASVIVFGGLVILLWRHFERENSSHEEGAESEEDFDFRENISRRWLICSTPSRGRWACRRGRSCVWPIWASNECRERVQEADNLGQWDQPIFHFHSHSFDL</sequence>
<dbReference type="InterPro" id="IPR013130">
    <property type="entry name" value="Fe3_Rdtase_TM_dom"/>
</dbReference>
<dbReference type="EMBL" id="CACRZD030000005">
    <property type="protein sequence ID" value="CAA6660249.1"/>
    <property type="molecule type" value="Genomic_DNA"/>
</dbReference>
<evidence type="ECO:0000256" key="7">
    <source>
        <dbReference type="ARBA" id="ARBA00023136"/>
    </source>
</evidence>
<dbReference type="InterPro" id="IPR013121">
    <property type="entry name" value="Fe_red_NAD-bd_6"/>
</dbReference>
<dbReference type="InterPro" id="IPR039261">
    <property type="entry name" value="FNR_nucleotide-bd"/>
</dbReference>
<feature type="transmembrane region" description="Helical" evidence="9">
    <location>
        <begin position="543"/>
        <end position="564"/>
    </location>
</feature>
<dbReference type="InterPro" id="IPR000778">
    <property type="entry name" value="Cyt_b245_heavy_chain"/>
</dbReference>
<keyword evidence="5 9" id="KW-1133">Transmembrane helix</keyword>
<keyword evidence="6" id="KW-0560">Oxidoreductase</keyword>
<protein>
    <recommendedName>
        <fullName evidence="10">FAD-binding FR-type domain-containing protein</fullName>
    </recommendedName>
</protein>
<dbReference type="SFLD" id="SFLDS00052">
    <property type="entry name" value="Ferric_Reductase_Domain"/>
    <property type="match status" value="1"/>
</dbReference>
<feature type="transmembrane region" description="Helical" evidence="9">
    <location>
        <begin position="185"/>
        <end position="209"/>
    </location>
</feature>
<evidence type="ECO:0000256" key="3">
    <source>
        <dbReference type="ARBA" id="ARBA00022692"/>
    </source>
</evidence>